<keyword evidence="2" id="KW-0805">Transcription regulation</keyword>
<dbReference type="GO" id="GO:0006351">
    <property type="term" value="P:DNA-templated transcription"/>
    <property type="evidence" value="ECO:0007669"/>
    <property type="project" value="TreeGrafter"/>
</dbReference>
<evidence type="ECO:0000256" key="4">
    <source>
        <dbReference type="ARBA" id="ARBA00023163"/>
    </source>
</evidence>
<evidence type="ECO:0000256" key="1">
    <source>
        <dbReference type="ARBA" id="ARBA00009437"/>
    </source>
</evidence>
<dbReference type="PANTHER" id="PTHR30537">
    <property type="entry name" value="HTH-TYPE TRANSCRIPTIONAL REGULATOR"/>
    <property type="match status" value="1"/>
</dbReference>
<comment type="caution">
    <text evidence="6">The sequence shown here is derived from an EMBL/GenBank/DDBJ whole genome shotgun (WGS) entry which is preliminary data.</text>
</comment>
<dbReference type="SUPFAM" id="SSF46785">
    <property type="entry name" value="Winged helix' DNA-binding domain"/>
    <property type="match status" value="1"/>
</dbReference>
<keyword evidence="7" id="KW-1185">Reference proteome</keyword>
<evidence type="ECO:0000259" key="5">
    <source>
        <dbReference type="PROSITE" id="PS50931"/>
    </source>
</evidence>
<dbReference type="Pfam" id="PF00126">
    <property type="entry name" value="HTH_1"/>
    <property type="match status" value="1"/>
</dbReference>
<name>A0A369TJQ9_9RHOB</name>
<dbReference type="Gene3D" id="1.10.10.10">
    <property type="entry name" value="Winged helix-like DNA-binding domain superfamily/Winged helix DNA-binding domain"/>
    <property type="match status" value="1"/>
</dbReference>
<protein>
    <submittedName>
        <fullName evidence="6">LysR family transcriptional regulator</fullName>
    </submittedName>
</protein>
<comment type="similarity">
    <text evidence="1">Belongs to the LysR transcriptional regulatory family.</text>
</comment>
<proteinExistence type="inferred from homology"/>
<dbReference type="InterPro" id="IPR036390">
    <property type="entry name" value="WH_DNA-bd_sf"/>
</dbReference>
<dbReference type="InterPro" id="IPR005119">
    <property type="entry name" value="LysR_subst-bd"/>
</dbReference>
<dbReference type="GO" id="GO:0003700">
    <property type="term" value="F:DNA-binding transcription factor activity"/>
    <property type="evidence" value="ECO:0007669"/>
    <property type="project" value="InterPro"/>
</dbReference>
<dbReference type="Pfam" id="PF03466">
    <property type="entry name" value="LysR_substrate"/>
    <property type="match status" value="1"/>
</dbReference>
<feature type="domain" description="HTH lysR-type" evidence="5">
    <location>
        <begin position="8"/>
        <end position="65"/>
    </location>
</feature>
<keyword evidence="4" id="KW-0804">Transcription</keyword>
<organism evidence="6 7">
    <name type="scientific">Thalassococcus profundi</name>
    <dbReference type="NCBI Taxonomy" id="2282382"/>
    <lineage>
        <taxon>Bacteria</taxon>
        <taxon>Pseudomonadati</taxon>
        <taxon>Pseudomonadota</taxon>
        <taxon>Alphaproteobacteria</taxon>
        <taxon>Rhodobacterales</taxon>
        <taxon>Roseobacteraceae</taxon>
        <taxon>Thalassococcus</taxon>
    </lineage>
</organism>
<keyword evidence="3" id="KW-0238">DNA-binding</keyword>
<dbReference type="PROSITE" id="PS50931">
    <property type="entry name" value="HTH_LYSR"/>
    <property type="match status" value="1"/>
</dbReference>
<evidence type="ECO:0000256" key="2">
    <source>
        <dbReference type="ARBA" id="ARBA00023015"/>
    </source>
</evidence>
<evidence type="ECO:0000313" key="6">
    <source>
        <dbReference type="EMBL" id="RDD65569.1"/>
    </source>
</evidence>
<dbReference type="PRINTS" id="PR00039">
    <property type="entry name" value="HTHLYSR"/>
</dbReference>
<sequence>MKDWHRLPPLSALRAFSAYAETGSVTRAGALLNVSHAAISQQMRNLETHLGLALLDRSGRALALTPEGQQLADALAEGFGRIAQVLDALTGADADRPLHVATTPSFASNWLMPRLASFSAAHPDIDIMINPSPQITDPSPGGIDVALRYGNGSWPGLDSEMLIVAPIVVVAAPSLIGDLQPTDPEELLKYPWIQELGTSESSLWFAGKGITGLRQLGVIHVPGNLMLDGARSGQGIAISTRVSVEEDLRSGRLRLLFEERETDGYHIVTAPGVMRPPLRDFVTWLRREVAVPKG</sequence>
<dbReference type="InterPro" id="IPR036388">
    <property type="entry name" value="WH-like_DNA-bd_sf"/>
</dbReference>
<dbReference type="InterPro" id="IPR058163">
    <property type="entry name" value="LysR-type_TF_proteobact-type"/>
</dbReference>
<dbReference type="PANTHER" id="PTHR30537:SF26">
    <property type="entry name" value="GLYCINE CLEAVAGE SYSTEM TRANSCRIPTIONAL ACTIVATOR"/>
    <property type="match status" value="1"/>
</dbReference>
<evidence type="ECO:0000313" key="7">
    <source>
        <dbReference type="Proteomes" id="UP000253977"/>
    </source>
</evidence>
<dbReference type="OrthoDB" id="7328368at2"/>
<dbReference type="GO" id="GO:0043565">
    <property type="term" value="F:sequence-specific DNA binding"/>
    <property type="evidence" value="ECO:0007669"/>
    <property type="project" value="TreeGrafter"/>
</dbReference>
<evidence type="ECO:0000256" key="3">
    <source>
        <dbReference type="ARBA" id="ARBA00023125"/>
    </source>
</evidence>
<gene>
    <name evidence="6" type="ORF">DU478_14105</name>
</gene>
<dbReference type="Proteomes" id="UP000253977">
    <property type="component" value="Unassembled WGS sequence"/>
</dbReference>
<dbReference type="InterPro" id="IPR000847">
    <property type="entry name" value="LysR_HTH_N"/>
</dbReference>
<accession>A0A369TJQ9</accession>
<dbReference type="Gene3D" id="3.40.190.10">
    <property type="entry name" value="Periplasmic binding protein-like II"/>
    <property type="match status" value="2"/>
</dbReference>
<reference evidence="6 7" key="1">
    <citation type="submission" date="2018-07" db="EMBL/GenBank/DDBJ databases">
        <title>Thalassococcus profundi sp. nov., a marine bacterium isolated from deep seawater of Okinawa Trough.</title>
        <authorList>
            <person name="Yu M."/>
        </authorList>
    </citation>
    <scope>NUCLEOTIDE SEQUENCE [LARGE SCALE GENOMIC DNA]</scope>
    <source>
        <strain evidence="6 7">WRAS1</strain>
    </source>
</reference>
<dbReference type="EMBL" id="QPMK01000011">
    <property type="protein sequence ID" value="RDD65569.1"/>
    <property type="molecule type" value="Genomic_DNA"/>
</dbReference>
<dbReference type="AlphaFoldDB" id="A0A369TJQ9"/>
<dbReference type="SUPFAM" id="SSF53850">
    <property type="entry name" value="Periplasmic binding protein-like II"/>
    <property type="match status" value="1"/>
</dbReference>
<dbReference type="RefSeq" id="WP_114511610.1">
    <property type="nucleotide sequence ID" value="NZ_QPMK01000011.1"/>
</dbReference>